<name>A0ABP9NRY6_9PSEU</name>
<comment type="caution">
    <text evidence="2">The sequence shown here is derived from an EMBL/GenBank/DDBJ whole genome shotgun (WGS) entry which is preliminary data.</text>
</comment>
<evidence type="ECO:0000313" key="2">
    <source>
        <dbReference type="EMBL" id="GAA5132768.1"/>
    </source>
</evidence>
<organism evidence="2 3">
    <name type="scientific">Pseudonocardia adelaidensis</name>
    <dbReference type="NCBI Taxonomy" id="648754"/>
    <lineage>
        <taxon>Bacteria</taxon>
        <taxon>Bacillati</taxon>
        <taxon>Actinomycetota</taxon>
        <taxon>Actinomycetes</taxon>
        <taxon>Pseudonocardiales</taxon>
        <taxon>Pseudonocardiaceae</taxon>
        <taxon>Pseudonocardia</taxon>
    </lineage>
</organism>
<protein>
    <submittedName>
        <fullName evidence="2">Uncharacterized protein</fullName>
    </submittedName>
</protein>
<reference evidence="3" key="1">
    <citation type="journal article" date="2019" name="Int. J. Syst. Evol. Microbiol.">
        <title>The Global Catalogue of Microorganisms (GCM) 10K type strain sequencing project: providing services to taxonomists for standard genome sequencing and annotation.</title>
        <authorList>
            <consortium name="The Broad Institute Genomics Platform"/>
            <consortium name="The Broad Institute Genome Sequencing Center for Infectious Disease"/>
            <person name="Wu L."/>
            <person name="Ma J."/>
        </authorList>
    </citation>
    <scope>NUCLEOTIDE SEQUENCE [LARGE SCALE GENOMIC DNA]</scope>
    <source>
        <strain evidence="3">JCM 18302</strain>
    </source>
</reference>
<keyword evidence="3" id="KW-1185">Reference proteome</keyword>
<sequence length="83" mass="9006">MLSGLVREKRVGPAVVAARSSLAQTSNRERPHGDGDLVQCRGDPAASNSSPAECAVLSPERENYLRTADRAQIGFPRRARLYV</sequence>
<gene>
    <name evidence="2" type="ORF">GCM10023320_57900</name>
</gene>
<evidence type="ECO:0000256" key="1">
    <source>
        <dbReference type="SAM" id="MobiDB-lite"/>
    </source>
</evidence>
<evidence type="ECO:0000313" key="3">
    <source>
        <dbReference type="Proteomes" id="UP001500804"/>
    </source>
</evidence>
<feature type="region of interest" description="Disordered" evidence="1">
    <location>
        <begin position="17"/>
        <end position="54"/>
    </location>
</feature>
<dbReference type="Proteomes" id="UP001500804">
    <property type="component" value="Unassembled WGS sequence"/>
</dbReference>
<proteinExistence type="predicted"/>
<accession>A0ABP9NRY6</accession>
<dbReference type="EMBL" id="BAABJO010000026">
    <property type="protein sequence ID" value="GAA5132768.1"/>
    <property type="molecule type" value="Genomic_DNA"/>
</dbReference>